<keyword evidence="13" id="KW-1185">Reference proteome</keyword>
<dbReference type="Pfam" id="PF00460">
    <property type="entry name" value="Flg_bb_rod"/>
    <property type="match status" value="1"/>
</dbReference>
<evidence type="ECO:0000313" key="9">
    <source>
        <dbReference type="EMBL" id="KTR26481.1"/>
    </source>
</evidence>
<dbReference type="AlphaFoldDB" id="A0A0V8GKA3"/>
<keyword evidence="4 6" id="KW-0975">Bacterial flagellum</keyword>
<keyword evidence="8" id="KW-0966">Cell projection</keyword>
<dbReference type="GO" id="GO:0071978">
    <property type="term" value="P:bacterial-type flagellum-dependent swarming motility"/>
    <property type="evidence" value="ECO:0007669"/>
    <property type="project" value="TreeGrafter"/>
</dbReference>
<evidence type="ECO:0000256" key="1">
    <source>
        <dbReference type="ARBA" id="ARBA00004117"/>
    </source>
</evidence>
<dbReference type="EMBL" id="LNQL01000001">
    <property type="protein sequence ID" value="KSU50634.1"/>
    <property type="molecule type" value="Genomic_DNA"/>
</dbReference>
<comment type="subcellular location">
    <subcellularLocation>
        <location evidence="1 6">Bacterial flagellum basal body</location>
    </subcellularLocation>
</comment>
<reference evidence="10 13" key="3">
    <citation type="submission" date="2023-12" db="EMBL/GenBank/DDBJ databases">
        <authorList>
            <person name="Easwaran N."/>
            <person name="Lazarus H.P.S."/>
        </authorList>
    </citation>
    <scope>NUCLEOTIDE SEQUENCE [LARGE SCALE GENOMIC DNA]</scope>
    <source>
        <strain evidence="10 13">VIT-2023</strain>
    </source>
</reference>
<evidence type="ECO:0000313" key="12">
    <source>
        <dbReference type="Proteomes" id="UP000072605"/>
    </source>
</evidence>
<dbReference type="EMBL" id="LDQV01000023">
    <property type="protein sequence ID" value="KTR26481.1"/>
    <property type="molecule type" value="Genomic_DNA"/>
</dbReference>
<evidence type="ECO:0000313" key="13">
    <source>
        <dbReference type="Proteomes" id="UP001387110"/>
    </source>
</evidence>
<name>A0A0V8GKA3_9BACL</name>
<accession>A0A0V8GKA3</accession>
<dbReference type="PIRSF" id="PIRSF002889">
    <property type="entry name" value="Rod_FlgB"/>
    <property type="match status" value="1"/>
</dbReference>
<dbReference type="InterPro" id="IPR006300">
    <property type="entry name" value="FlgB"/>
</dbReference>
<evidence type="ECO:0000259" key="7">
    <source>
        <dbReference type="Pfam" id="PF00460"/>
    </source>
</evidence>
<reference evidence="8 11" key="1">
    <citation type="journal article" date="2015" name="Int. J. Syst. Evol. Microbiol.">
        <title>Exiguobacterium enclense sp. nov., isolated from sediment.</title>
        <authorList>
            <person name="Dastager S.G."/>
            <person name="Mawlankar R."/>
            <person name="Sonalkar V.V."/>
            <person name="Thorat M.N."/>
            <person name="Mual P."/>
            <person name="Verma A."/>
            <person name="Krishnamurthi S."/>
            <person name="Tang S.K."/>
            <person name="Li W.J."/>
        </authorList>
    </citation>
    <scope>NUCLEOTIDE SEQUENCE [LARGE SCALE GENOMIC DNA]</scope>
    <source>
        <strain evidence="8 11">NIO-1109</strain>
    </source>
</reference>
<evidence type="ECO:0000256" key="2">
    <source>
        <dbReference type="ARBA" id="ARBA00009677"/>
    </source>
</evidence>
<comment type="subunit">
    <text evidence="6">The basal body constitutes a major portion of the flagellar organelle and consists of a number of rings mounted on a central rod.</text>
</comment>
<dbReference type="EMBL" id="JBAWKY010000001">
    <property type="protein sequence ID" value="MEI4461354.1"/>
    <property type="molecule type" value="Genomic_DNA"/>
</dbReference>
<dbReference type="RefSeq" id="WP_023468724.1">
    <property type="nucleotide sequence ID" value="NZ_FMYN01000001.1"/>
</dbReference>
<keyword evidence="8" id="KW-0969">Cilium</keyword>
<comment type="function">
    <text evidence="5 6">Structural component of flagellum, the bacterial motility apparatus. Part of the rod structure of flagellar basal body.</text>
</comment>
<evidence type="ECO:0000313" key="8">
    <source>
        <dbReference type="EMBL" id="KSU50634.1"/>
    </source>
</evidence>
<dbReference type="InterPro" id="IPR001444">
    <property type="entry name" value="Flag_bb_rod_N"/>
</dbReference>
<dbReference type="OrthoDB" id="9792068at2"/>
<proteinExistence type="inferred from homology"/>
<sequence length="120" mass="13471">MDWLGSDYSLLTKAVNRTVDSQKVISKNIANVDTPGYKAQRLVFSDVLDSQMKMSLKRHAQIDAQGSIVEQSTSMRNDGNGVDIDFEMSELSRNQIEYEALVEQLNRKFSGIQSVIRGGR</sequence>
<comment type="similarity">
    <text evidence="2 6">Belongs to the flagella basal body rod proteins family.</text>
</comment>
<feature type="domain" description="Flagellar basal body rod protein N-terminal" evidence="7">
    <location>
        <begin position="21"/>
        <end position="38"/>
    </location>
</feature>
<comment type="caution">
    <text evidence="8">The sequence shown here is derived from an EMBL/GenBank/DDBJ whole genome shotgun (WGS) entry which is preliminary data.</text>
</comment>
<organism evidence="8 11">
    <name type="scientific">Exiguobacterium indicum</name>
    <dbReference type="NCBI Taxonomy" id="296995"/>
    <lineage>
        <taxon>Bacteria</taxon>
        <taxon>Bacillati</taxon>
        <taxon>Bacillota</taxon>
        <taxon>Bacilli</taxon>
        <taxon>Bacillales</taxon>
        <taxon>Bacillales Family XII. Incertae Sedis</taxon>
        <taxon>Exiguobacterium</taxon>
    </lineage>
</organism>
<dbReference type="NCBIfam" id="TIGR01396">
    <property type="entry name" value="FlgB"/>
    <property type="match status" value="1"/>
</dbReference>
<evidence type="ECO:0000256" key="5">
    <source>
        <dbReference type="ARBA" id="ARBA00024934"/>
    </source>
</evidence>
<dbReference type="PANTHER" id="PTHR30435:SF19">
    <property type="entry name" value="FLAGELLAR BASAL-BODY ROD PROTEIN FLGG"/>
    <property type="match status" value="1"/>
</dbReference>
<dbReference type="GeneID" id="90837142"/>
<gene>
    <name evidence="10" type="primary">flgB</name>
    <name evidence="8" type="ORF">AS033_04430</name>
    <name evidence="9" type="ORF">RSA11_09580</name>
    <name evidence="10" type="ORF">SZL87_02820</name>
</gene>
<protein>
    <recommendedName>
        <fullName evidence="3 6">Flagellar basal body rod protein FlgB</fullName>
    </recommendedName>
</protein>
<reference evidence="9 12" key="2">
    <citation type="journal article" date="2016" name="Front. Microbiol.">
        <title>Genomic Resource of Rice Seed Associated Bacteria.</title>
        <authorList>
            <person name="Midha S."/>
            <person name="Bansal K."/>
            <person name="Sharma S."/>
            <person name="Kumar N."/>
            <person name="Patil P.P."/>
            <person name="Chaudhry V."/>
            <person name="Patil P.B."/>
        </authorList>
    </citation>
    <scope>NUCLEOTIDE SEQUENCE [LARGE SCALE GENOMIC DNA]</scope>
    <source>
        <strain evidence="9 12">RSA11</strain>
    </source>
</reference>
<dbReference type="Proteomes" id="UP000072605">
    <property type="component" value="Unassembled WGS sequence"/>
</dbReference>
<evidence type="ECO:0000313" key="10">
    <source>
        <dbReference type="EMBL" id="MEI4461354.1"/>
    </source>
</evidence>
<dbReference type="GO" id="GO:0030694">
    <property type="term" value="C:bacterial-type flagellum basal body, rod"/>
    <property type="evidence" value="ECO:0007669"/>
    <property type="project" value="InterPro"/>
</dbReference>
<dbReference type="Proteomes" id="UP000053797">
    <property type="component" value="Unassembled WGS sequence"/>
</dbReference>
<dbReference type="Proteomes" id="UP001387110">
    <property type="component" value="Unassembled WGS sequence"/>
</dbReference>
<evidence type="ECO:0000256" key="3">
    <source>
        <dbReference type="ARBA" id="ARBA00014376"/>
    </source>
</evidence>
<evidence type="ECO:0000256" key="4">
    <source>
        <dbReference type="ARBA" id="ARBA00023143"/>
    </source>
</evidence>
<keyword evidence="8" id="KW-0282">Flagellum</keyword>
<dbReference type="PANTHER" id="PTHR30435">
    <property type="entry name" value="FLAGELLAR PROTEIN"/>
    <property type="match status" value="1"/>
</dbReference>
<dbReference type="SUPFAM" id="SSF64518">
    <property type="entry name" value="Phase 1 flagellin"/>
    <property type="match status" value="1"/>
</dbReference>
<evidence type="ECO:0000256" key="6">
    <source>
        <dbReference type="PIRNR" id="PIRNR002889"/>
    </source>
</evidence>
<evidence type="ECO:0000313" key="11">
    <source>
        <dbReference type="Proteomes" id="UP000053797"/>
    </source>
</evidence>